<gene>
    <name evidence="2" type="ORF">Bequi_10650</name>
</gene>
<keyword evidence="2" id="KW-0808">Transferase</keyword>
<dbReference type="RefSeq" id="WP_249737912.1">
    <property type="nucleotide sequence ID" value="NZ_JAKNCJ010000005.1"/>
</dbReference>
<dbReference type="PROSITE" id="PS51186">
    <property type="entry name" value="GNAT"/>
    <property type="match status" value="1"/>
</dbReference>
<protein>
    <submittedName>
        <fullName evidence="2">GNAT family N-acetyltransferase</fullName>
        <ecNumber evidence="2">2.3.1.-</ecNumber>
    </submittedName>
</protein>
<dbReference type="EC" id="2.3.1.-" evidence="2"/>
<comment type="caution">
    <text evidence="2">The sequence shown here is derived from an EMBL/GenBank/DDBJ whole genome shotgun (WGS) entry which is preliminary data.</text>
</comment>
<evidence type="ECO:0000313" key="3">
    <source>
        <dbReference type="Proteomes" id="UP001203761"/>
    </source>
</evidence>
<evidence type="ECO:0000259" key="1">
    <source>
        <dbReference type="PROSITE" id="PS51186"/>
    </source>
</evidence>
<dbReference type="PANTHER" id="PTHR39173">
    <property type="entry name" value="ACETYLTRANSFERASE"/>
    <property type="match status" value="1"/>
</dbReference>
<dbReference type="InterPro" id="IPR000182">
    <property type="entry name" value="GNAT_dom"/>
</dbReference>
<feature type="domain" description="N-acetyltransferase" evidence="1">
    <location>
        <begin position="3"/>
        <end position="160"/>
    </location>
</feature>
<reference evidence="2" key="1">
    <citation type="submission" date="2022-02" db="EMBL/GenBank/DDBJ databases">
        <authorList>
            <person name="Lee M."/>
            <person name="Kim S.-J."/>
            <person name="Jung M.-Y."/>
        </authorList>
    </citation>
    <scope>NUCLEOTIDE SEQUENCE</scope>
    <source>
        <strain evidence="2">JHP9</strain>
    </source>
</reference>
<dbReference type="Gene3D" id="3.40.630.30">
    <property type="match status" value="1"/>
</dbReference>
<keyword evidence="3" id="KW-1185">Reference proteome</keyword>
<dbReference type="Proteomes" id="UP001203761">
    <property type="component" value="Unassembled WGS sequence"/>
</dbReference>
<name>A0ABT0R1R1_9MICO</name>
<dbReference type="Pfam" id="PF13302">
    <property type="entry name" value="Acetyltransf_3"/>
    <property type="match status" value="1"/>
</dbReference>
<accession>A0ABT0R1R1</accession>
<organism evidence="2 3">
    <name type="scientific">Brachybacterium equifaecis</name>
    <dbReference type="NCBI Taxonomy" id="2910770"/>
    <lineage>
        <taxon>Bacteria</taxon>
        <taxon>Bacillati</taxon>
        <taxon>Actinomycetota</taxon>
        <taxon>Actinomycetes</taxon>
        <taxon>Micrococcales</taxon>
        <taxon>Dermabacteraceae</taxon>
        <taxon>Brachybacterium</taxon>
    </lineage>
</organism>
<dbReference type="GO" id="GO:0016746">
    <property type="term" value="F:acyltransferase activity"/>
    <property type="evidence" value="ECO:0007669"/>
    <property type="project" value="UniProtKB-KW"/>
</dbReference>
<dbReference type="InterPro" id="IPR016181">
    <property type="entry name" value="Acyl_CoA_acyltransferase"/>
</dbReference>
<dbReference type="EMBL" id="JAKNCJ010000005">
    <property type="protein sequence ID" value="MCL6423836.1"/>
    <property type="molecule type" value="Genomic_DNA"/>
</dbReference>
<sequence>MPLILRAARMADEPALRALHAQLATEHFEVLAGADRPFAEILAQIAHEAAESDAPRELLVAEAGGVIVGRVSIRRALSAAQLAIGGHVGYAVAPEHRLQGHAHEMLELCVDRLWELGIDEVLLTCDDDNGASAAVIEGCGGVLEDVVDFGGPVPTRRYWIGAAAL</sequence>
<dbReference type="PANTHER" id="PTHR39173:SF1">
    <property type="entry name" value="ACETYLTRANSFERASE"/>
    <property type="match status" value="1"/>
</dbReference>
<proteinExistence type="predicted"/>
<keyword evidence="2" id="KW-0012">Acyltransferase</keyword>
<dbReference type="CDD" id="cd04301">
    <property type="entry name" value="NAT_SF"/>
    <property type="match status" value="1"/>
</dbReference>
<evidence type="ECO:0000313" key="2">
    <source>
        <dbReference type="EMBL" id="MCL6423836.1"/>
    </source>
</evidence>
<dbReference type="SUPFAM" id="SSF55729">
    <property type="entry name" value="Acyl-CoA N-acyltransferases (Nat)"/>
    <property type="match status" value="1"/>
</dbReference>